<evidence type="ECO:0000313" key="3">
    <source>
        <dbReference type="Proteomes" id="UP000240042"/>
    </source>
</evidence>
<organism evidence="2 3">
    <name type="scientific">Brevinema andersonii</name>
    <dbReference type="NCBI Taxonomy" id="34097"/>
    <lineage>
        <taxon>Bacteria</taxon>
        <taxon>Pseudomonadati</taxon>
        <taxon>Spirochaetota</taxon>
        <taxon>Spirochaetia</taxon>
        <taxon>Brevinematales</taxon>
        <taxon>Brevinemataceae</taxon>
        <taxon>Brevinema</taxon>
    </lineage>
</organism>
<feature type="chain" id="PRO_5015199572" description="BNR repeat-like domain-containing protein" evidence="1">
    <location>
        <begin position="21"/>
        <end position="770"/>
    </location>
</feature>
<dbReference type="Gene3D" id="2.130.10.10">
    <property type="entry name" value="YVTN repeat-like/Quinoprotein amine dehydrogenase"/>
    <property type="match status" value="1"/>
</dbReference>
<dbReference type="AlphaFoldDB" id="A0A1I1DGT6"/>
<dbReference type="InterPro" id="IPR015943">
    <property type="entry name" value="WD40/YVTN_repeat-like_dom_sf"/>
</dbReference>
<dbReference type="Gene3D" id="2.120.10.80">
    <property type="entry name" value="Kelch-type beta propeller"/>
    <property type="match status" value="1"/>
</dbReference>
<sequence length="770" mass="85023">MKKFLLITITAALTGCSLQSANVLNFQFLEPINGLLFEHSTYTHSNRYLFDADTQTVFIESKEGQNSINGTYKLQLVANPTTNQAIYLLNGSLSYDGLYLGIEIENTTLKTYKAKITIQNTAARARDAITIYKGTDYTSKIIEDPALYRLYVGGDWVKMTVAGVYNADYTEIFRATYDKENGQDHTLEIIKINGIITNKALYNLRGLSNISQNIAVYALAVPTGTIAGDNANNMFGFTLNFSDDTPKAQFILQVPISGNPTQQELNKLSQNLEAVGTWSYVPVAIADRPERRLSSLQNLGPWTYIGNGNQYDHNNSYTWEINAKDQIATYSSINSSGSHIRIYAMKKTSSPTVFQLELIQEKGTALTITSMTRSGIAYAGEVFPYFTYQINDENTAAKIVTASSVNEAEQKLNSSKFLFSPLYSAPSVNYTLKIPTDSNEKENTVNEWGQGRSGLSTFVVQKEGKVFIYALSGVTQKIDLNETSHNPTTTWLTTVHRSSDKGKTWTQVDAGAVTPARAFQGQTFTYKDEVYVYDNVIFKTPNNITDGYNRLHKSKTLSGDWIPLPLPNELTNRGGAAIFVVGDSITIAGGADYDSTSSSYTLKNDTWQSFDGGTTWNQVKSSNIWNAAKDMTAIVMGQDVFLIHSYTAHNQPAQQFSPKIYKSSDRGLTWAEVHTTFPFTLTGDTNGRIPATVIGKNIIILNPADGKFYMSSDGAKTWQNQYATDSDSSGITTSGSFAASMQSIDNTLILLGGQTTTTPSNKVYRRELEK</sequence>
<name>A0A1I1DGT6_BREAD</name>
<evidence type="ECO:0000256" key="1">
    <source>
        <dbReference type="SAM" id="SignalP"/>
    </source>
</evidence>
<dbReference type="SUPFAM" id="SSF110296">
    <property type="entry name" value="Oligoxyloglucan reducing end-specific cellobiohydrolase"/>
    <property type="match status" value="1"/>
</dbReference>
<reference evidence="3" key="1">
    <citation type="submission" date="2016-10" db="EMBL/GenBank/DDBJ databases">
        <authorList>
            <person name="Varghese N."/>
            <person name="Submissions S."/>
        </authorList>
    </citation>
    <scope>NUCLEOTIDE SEQUENCE [LARGE SCALE GENOMIC DNA]</scope>
    <source>
        <strain evidence="3">ATCC 43811</strain>
    </source>
</reference>
<dbReference type="OrthoDB" id="211220at2"/>
<proteinExistence type="predicted"/>
<dbReference type="Proteomes" id="UP000240042">
    <property type="component" value="Unassembled WGS sequence"/>
</dbReference>
<dbReference type="RefSeq" id="WP_092318308.1">
    <property type="nucleotide sequence ID" value="NZ_FOKY01000002.1"/>
</dbReference>
<keyword evidence="3" id="KW-1185">Reference proteome</keyword>
<gene>
    <name evidence="2" type="ORF">SAMN02745150_00523</name>
</gene>
<dbReference type="STRING" id="34097.SAMN02745150_00523"/>
<dbReference type="CDD" id="cd15482">
    <property type="entry name" value="Sialidase_non-viral"/>
    <property type="match status" value="1"/>
</dbReference>
<dbReference type="InterPro" id="IPR015915">
    <property type="entry name" value="Kelch-typ_b-propeller"/>
</dbReference>
<protein>
    <recommendedName>
        <fullName evidence="4">BNR repeat-like domain-containing protein</fullName>
    </recommendedName>
</protein>
<keyword evidence="1" id="KW-0732">Signal</keyword>
<dbReference type="PROSITE" id="PS51257">
    <property type="entry name" value="PROKAR_LIPOPROTEIN"/>
    <property type="match status" value="1"/>
</dbReference>
<evidence type="ECO:0008006" key="4">
    <source>
        <dbReference type="Google" id="ProtNLM"/>
    </source>
</evidence>
<feature type="signal peptide" evidence="1">
    <location>
        <begin position="1"/>
        <end position="20"/>
    </location>
</feature>
<evidence type="ECO:0000313" key="2">
    <source>
        <dbReference type="EMBL" id="SFB74131.1"/>
    </source>
</evidence>
<dbReference type="EMBL" id="FOKY01000002">
    <property type="protein sequence ID" value="SFB74131.1"/>
    <property type="molecule type" value="Genomic_DNA"/>
</dbReference>
<accession>A0A1I1DGT6</accession>